<keyword evidence="1" id="KW-0812">Transmembrane</keyword>
<proteinExistence type="predicted"/>
<dbReference type="STRING" id="390241.SAMN04488023_12222"/>
<reference evidence="2 3" key="1">
    <citation type="submission" date="2016-10" db="EMBL/GenBank/DDBJ databases">
        <authorList>
            <person name="de Groot N.N."/>
        </authorList>
    </citation>
    <scope>NUCLEOTIDE SEQUENCE [LARGE SCALE GENOMIC DNA]</scope>
    <source>
        <strain evidence="2 3">DSM 18610</strain>
    </source>
</reference>
<evidence type="ECO:0000313" key="3">
    <source>
        <dbReference type="Proteomes" id="UP000199572"/>
    </source>
</evidence>
<accession>A0A1H9TEF0</accession>
<organism evidence="2 3">
    <name type="scientific">Pedobacter rhizosphaerae</name>
    <dbReference type="NCBI Taxonomy" id="390241"/>
    <lineage>
        <taxon>Bacteria</taxon>
        <taxon>Pseudomonadati</taxon>
        <taxon>Bacteroidota</taxon>
        <taxon>Sphingobacteriia</taxon>
        <taxon>Sphingobacteriales</taxon>
        <taxon>Sphingobacteriaceae</taxon>
        <taxon>Pedobacter</taxon>
    </lineage>
</organism>
<evidence type="ECO:0000313" key="2">
    <source>
        <dbReference type="EMBL" id="SER95486.1"/>
    </source>
</evidence>
<feature type="transmembrane region" description="Helical" evidence="1">
    <location>
        <begin position="21"/>
        <end position="39"/>
    </location>
</feature>
<dbReference type="EMBL" id="FOGG01000022">
    <property type="protein sequence ID" value="SER95486.1"/>
    <property type="molecule type" value="Genomic_DNA"/>
</dbReference>
<gene>
    <name evidence="2" type="ORF">SAMN04488023_12222</name>
</gene>
<sequence length="119" mass="13309">MQFCCNLKGKGKYIATIWRSLVSLSLVVTLCSIAVFQYHHHCSSAHHDECVTKTVIKKSEHCKICDHFFHHQSTAIKPDFTVLDWSITAPPIVKGGVHFLGDYSCIVQSFSNKGPPSFS</sequence>
<keyword evidence="1" id="KW-0472">Membrane</keyword>
<dbReference type="AlphaFoldDB" id="A0A1H9TEF0"/>
<dbReference type="Proteomes" id="UP000199572">
    <property type="component" value="Unassembled WGS sequence"/>
</dbReference>
<keyword evidence="1" id="KW-1133">Transmembrane helix</keyword>
<keyword evidence="3" id="KW-1185">Reference proteome</keyword>
<name>A0A1H9TEF0_9SPHI</name>
<evidence type="ECO:0000256" key="1">
    <source>
        <dbReference type="SAM" id="Phobius"/>
    </source>
</evidence>
<protein>
    <submittedName>
        <fullName evidence="2">Uncharacterized protein</fullName>
    </submittedName>
</protein>